<organism evidence="2 3">
    <name type="scientific">Eschrichtius robustus</name>
    <name type="common">California gray whale</name>
    <name type="synonym">Eschrichtius gibbosus</name>
    <dbReference type="NCBI Taxonomy" id="9764"/>
    <lineage>
        <taxon>Eukaryota</taxon>
        <taxon>Metazoa</taxon>
        <taxon>Chordata</taxon>
        <taxon>Craniata</taxon>
        <taxon>Vertebrata</taxon>
        <taxon>Euteleostomi</taxon>
        <taxon>Mammalia</taxon>
        <taxon>Eutheria</taxon>
        <taxon>Laurasiatheria</taxon>
        <taxon>Artiodactyla</taxon>
        <taxon>Whippomorpha</taxon>
        <taxon>Cetacea</taxon>
        <taxon>Mysticeti</taxon>
        <taxon>Eschrichtiidae</taxon>
        <taxon>Eschrichtius</taxon>
    </lineage>
</organism>
<name>A0AB34GA68_ESCRO</name>
<feature type="region of interest" description="Disordered" evidence="1">
    <location>
        <begin position="71"/>
        <end position="104"/>
    </location>
</feature>
<protein>
    <submittedName>
        <fullName evidence="2">Uncharacterized protein</fullName>
    </submittedName>
</protein>
<gene>
    <name evidence="2" type="ORF">J1605_016120</name>
</gene>
<proteinExistence type="predicted"/>
<evidence type="ECO:0000256" key="1">
    <source>
        <dbReference type="SAM" id="MobiDB-lite"/>
    </source>
</evidence>
<reference evidence="2 3" key="1">
    <citation type="submission" date="2022-11" db="EMBL/GenBank/DDBJ databases">
        <title>Whole genome sequence of Eschrichtius robustus ER-17-0199.</title>
        <authorList>
            <person name="Bruniche-Olsen A."/>
            <person name="Black A.N."/>
            <person name="Fields C.J."/>
            <person name="Walden K."/>
            <person name="Dewoody J.A."/>
        </authorList>
    </citation>
    <scope>NUCLEOTIDE SEQUENCE [LARGE SCALE GENOMIC DNA]</scope>
    <source>
        <strain evidence="2">ER-17-0199</strain>
        <tissue evidence="2">Blubber</tissue>
    </source>
</reference>
<feature type="region of interest" description="Disordered" evidence="1">
    <location>
        <begin position="116"/>
        <end position="164"/>
    </location>
</feature>
<accession>A0AB34GA68</accession>
<evidence type="ECO:0000313" key="3">
    <source>
        <dbReference type="Proteomes" id="UP001159641"/>
    </source>
</evidence>
<feature type="compositionally biased region" description="Basic and acidic residues" evidence="1">
    <location>
        <begin position="79"/>
        <end position="93"/>
    </location>
</feature>
<dbReference type="AlphaFoldDB" id="A0AB34GA68"/>
<feature type="compositionally biased region" description="Basic and acidic residues" evidence="1">
    <location>
        <begin position="118"/>
        <end position="148"/>
    </location>
</feature>
<sequence length="183" mass="19816">MQTNPTELTEGYCREPMGFRSKGMLNIKWMPREALSSGRMKDPSTILAGEIPGDGGESPWVRSAFPVGPCFLLGPSGGESRRNNTPPDRDFRPPGRAGQLSGRCLGNSWSRLVVLQELPRRPPGDQKEASGRALGEEPRRSADSDWPKGHAPPHPSPPANRRRACCAHAQDLKVPSVSAVGES</sequence>
<dbReference type="EMBL" id="JAIQCJ010002572">
    <property type="protein sequence ID" value="KAJ8775791.1"/>
    <property type="molecule type" value="Genomic_DNA"/>
</dbReference>
<keyword evidence="3" id="KW-1185">Reference proteome</keyword>
<evidence type="ECO:0000313" key="2">
    <source>
        <dbReference type="EMBL" id="KAJ8775791.1"/>
    </source>
</evidence>
<comment type="caution">
    <text evidence="2">The sequence shown here is derived from an EMBL/GenBank/DDBJ whole genome shotgun (WGS) entry which is preliminary data.</text>
</comment>
<dbReference type="Proteomes" id="UP001159641">
    <property type="component" value="Unassembled WGS sequence"/>
</dbReference>